<feature type="domain" description="PspC-related transmembrane region" evidence="9">
    <location>
        <begin position="190"/>
        <end position="328"/>
    </location>
</feature>
<accession>A0ABQ2NL78</accession>
<evidence type="ECO:0008006" key="12">
    <source>
        <dbReference type="Google" id="ProtNLM"/>
    </source>
</evidence>
<evidence type="ECO:0000256" key="4">
    <source>
        <dbReference type="ARBA" id="ARBA00022989"/>
    </source>
</evidence>
<dbReference type="PANTHER" id="PTHR33885:SF3">
    <property type="entry name" value="PHAGE SHOCK PROTEIN C"/>
    <property type="match status" value="1"/>
</dbReference>
<keyword evidence="5 7" id="KW-0472">Membrane</keyword>
<protein>
    <recommendedName>
        <fullName evidence="12">Phage shock protein C (PspC) family protein</fullName>
    </recommendedName>
</protein>
<feature type="domain" description="Phage shock protein PspC N-terminal" evidence="8">
    <location>
        <begin position="105"/>
        <end position="161"/>
    </location>
</feature>
<evidence type="ECO:0000256" key="5">
    <source>
        <dbReference type="ARBA" id="ARBA00023136"/>
    </source>
</evidence>
<dbReference type="Proteomes" id="UP000620064">
    <property type="component" value="Unassembled WGS sequence"/>
</dbReference>
<evidence type="ECO:0000256" key="2">
    <source>
        <dbReference type="ARBA" id="ARBA00022475"/>
    </source>
</evidence>
<feature type="transmembrane region" description="Helical" evidence="7">
    <location>
        <begin position="223"/>
        <end position="247"/>
    </location>
</feature>
<evidence type="ECO:0000256" key="1">
    <source>
        <dbReference type="ARBA" id="ARBA00004162"/>
    </source>
</evidence>
<keyword evidence="4 7" id="KW-1133">Transmembrane helix</keyword>
<evidence type="ECO:0000259" key="9">
    <source>
        <dbReference type="Pfam" id="PF22571"/>
    </source>
</evidence>
<feature type="region of interest" description="Disordered" evidence="6">
    <location>
        <begin position="463"/>
        <end position="483"/>
    </location>
</feature>
<dbReference type="RefSeq" id="WP_188618500.1">
    <property type="nucleotide sequence ID" value="NZ_BMLV01000006.1"/>
</dbReference>
<evidence type="ECO:0000256" key="3">
    <source>
        <dbReference type="ARBA" id="ARBA00022692"/>
    </source>
</evidence>
<dbReference type="EMBL" id="BMLV01000006">
    <property type="protein sequence ID" value="GGP06177.1"/>
    <property type="molecule type" value="Genomic_DNA"/>
</dbReference>
<feature type="transmembrane region" description="Helical" evidence="7">
    <location>
        <begin position="303"/>
        <end position="323"/>
    </location>
</feature>
<evidence type="ECO:0000259" key="8">
    <source>
        <dbReference type="Pfam" id="PF04024"/>
    </source>
</evidence>
<evidence type="ECO:0000256" key="6">
    <source>
        <dbReference type="SAM" id="MobiDB-lite"/>
    </source>
</evidence>
<organism evidence="10 11">
    <name type="scientific">Cloacibacterium rupense</name>
    <dbReference type="NCBI Taxonomy" id="517423"/>
    <lineage>
        <taxon>Bacteria</taxon>
        <taxon>Pseudomonadati</taxon>
        <taxon>Bacteroidota</taxon>
        <taxon>Flavobacteriia</taxon>
        <taxon>Flavobacteriales</taxon>
        <taxon>Weeksellaceae</taxon>
    </lineage>
</organism>
<proteinExistence type="predicted"/>
<sequence length="557" mass="62815">MNKTLSIGLAGFSFVIEEHAYIKLSDYLSALRSSLDAAEADEVMHDIEIRIVEILRETMDKREVVNDEDVEKVIAQIGKPEVIEEQEQAYYSEKTERPRAFSGQKQLFRDPEGKILGGVSGGLGHYFGIDKVWVRLIFIILIFAKGFGLLLYPILWLVIPVANSASDFLKMKGKPANFDNLKNESNKIVQFANESTQRVGQLYQENKHYVADAGNGFATFLRVVFGGIFALMAFGFIIGTFALFGLFGNPSFPGATMFNYFFDEGGMSTILIVISILTILIPAIIFTLISIKLFSPKTRLRNFGYVIGVLTLLWLGLATFFGVNFAKNKMIYQGNKEETEEIAINTTSDTIILDQKQVAIPANFTAYNDDIFSDKKTVFDEDYPDVKITRRDDVKTPYLIIKKSADGYNQPLNMAAPVEVQGNKIFLPNFISYPYTQRFRDYRIDYELVVPNKIVVLDPKDKVNTYGDNEKDNNDDNDSEVNIENGKININGTSIEYNSNDADSVIINGKKYPKSTADSIIKRDLKNHNQFNDIKDLKNLDISIDENGSKIKIKTNK</sequence>
<evidence type="ECO:0000313" key="11">
    <source>
        <dbReference type="Proteomes" id="UP000620064"/>
    </source>
</evidence>
<name>A0ABQ2NL78_9FLAO</name>
<dbReference type="InterPro" id="IPR052027">
    <property type="entry name" value="PspC"/>
</dbReference>
<gene>
    <name evidence="10" type="ORF">GCM10010992_25340</name>
</gene>
<keyword evidence="2" id="KW-1003">Cell membrane</keyword>
<feature type="transmembrane region" description="Helical" evidence="7">
    <location>
        <begin position="136"/>
        <end position="162"/>
    </location>
</feature>
<keyword evidence="3 7" id="KW-0812">Transmembrane</keyword>
<evidence type="ECO:0000313" key="10">
    <source>
        <dbReference type="EMBL" id="GGP06177.1"/>
    </source>
</evidence>
<feature type="transmembrane region" description="Helical" evidence="7">
    <location>
        <begin position="267"/>
        <end position="291"/>
    </location>
</feature>
<evidence type="ECO:0000256" key="7">
    <source>
        <dbReference type="SAM" id="Phobius"/>
    </source>
</evidence>
<dbReference type="PANTHER" id="PTHR33885">
    <property type="entry name" value="PHAGE SHOCK PROTEIN C"/>
    <property type="match status" value="1"/>
</dbReference>
<dbReference type="Pfam" id="PF22571">
    <property type="entry name" value="LiaI-LiaF-TM_PspC"/>
    <property type="match status" value="1"/>
</dbReference>
<comment type="caution">
    <text evidence="10">The sequence shown here is derived from an EMBL/GenBank/DDBJ whole genome shotgun (WGS) entry which is preliminary data.</text>
</comment>
<comment type="subcellular location">
    <subcellularLocation>
        <location evidence="1">Cell membrane</location>
        <topology evidence="1">Single-pass membrane protein</topology>
    </subcellularLocation>
</comment>
<dbReference type="InterPro" id="IPR054321">
    <property type="entry name" value="PspC-rel_TM"/>
</dbReference>
<dbReference type="Pfam" id="PF04024">
    <property type="entry name" value="PspC"/>
    <property type="match status" value="1"/>
</dbReference>
<reference evidence="11" key="1">
    <citation type="journal article" date="2019" name="Int. J. Syst. Evol. Microbiol.">
        <title>The Global Catalogue of Microorganisms (GCM) 10K type strain sequencing project: providing services to taxonomists for standard genome sequencing and annotation.</title>
        <authorList>
            <consortium name="The Broad Institute Genomics Platform"/>
            <consortium name="The Broad Institute Genome Sequencing Center for Infectious Disease"/>
            <person name="Wu L."/>
            <person name="Ma J."/>
        </authorList>
    </citation>
    <scope>NUCLEOTIDE SEQUENCE [LARGE SCALE GENOMIC DNA]</scope>
    <source>
        <strain evidence="11">CGMCC 1.7656</strain>
    </source>
</reference>
<keyword evidence="11" id="KW-1185">Reference proteome</keyword>
<dbReference type="InterPro" id="IPR007168">
    <property type="entry name" value="Phageshock_PspC_N"/>
</dbReference>
<feature type="compositionally biased region" description="Basic and acidic residues" evidence="6">
    <location>
        <begin position="463"/>
        <end position="474"/>
    </location>
</feature>